<evidence type="ECO:0000256" key="4">
    <source>
        <dbReference type="ARBA" id="ARBA00022448"/>
    </source>
</evidence>
<keyword evidence="4" id="KW-0813">Transport</keyword>
<keyword evidence="7 13" id="KW-0812">Transmembrane</keyword>
<evidence type="ECO:0000313" key="17">
    <source>
        <dbReference type="Proteomes" id="UP000263993"/>
    </source>
</evidence>
<dbReference type="InterPro" id="IPR011577">
    <property type="entry name" value="Cyt_b561_bac/Ni-Hgenase"/>
</dbReference>
<dbReference type="EMBL" id="QRGO01000002">
    <property type="protein sequence ID" value="RDV02401.1"/>
    <property type="molecule type" value="Genomic_DNA"/>
</dbReference>
<evidence type="ECO:0000256" key="1">
    <source>
        <dbReference type="ARBA" id="ARBA00001971"/>
    </source>
</evidence>
<dbReference type="OrthoDB" id="9790598at2"/>
<comment type="caution">
    <text evidence="16">The sequence shown here is derived from an EMBL/GenBank/DDBJ whole genome shotgun (WGS) entry which is preliminary data.</text>
</comment>
<keyword evidence="6" id="KW-0349">Heme</keyword>
<evidence type="ECO:0000313" key="16">
    <source>
        <dbReference type="EMBL" id="RDV02401.1"/>
    </source>
</evidence>
<dbReference type="GO" id="GO:0005886">
    <property type="term" value="C:plasma membrane"/>
    <property type="evidence" value="ECO:0007669"/>
    <property type="project" value="UniProtKB-SubCell"/>
</dbReference>
<evidence type="ECO:0000256" key="11">
    <source>
        <dbReference type="ARBA" id="ARBA00023004"/>
    </source>
</evidence>
<evidence type="ECO:0000256" key="6">
    <source>
        <dbReference type="ARBA" id="ARBA00022617"/>
    </source>
</evidence>
<feature type="transmembrane region" description="Helical" evidence="13">
    <location>
        <begin position="227"/>
        <end position="250"/>
    </location>
</feature>
<keyword evidence="9" id="KW-0249">Electron transport</keyword>
<protein>
    <submittedName>
        <fullName evidence="16">Formate dehydrogenase subunit gamma</fullName>
    </submittedName>
</protein>
<evidence type="ECO:0000256" key="7">
    <source>
        <dbReference type="ARBA" id="ARBA00022692"/>
    </source>
</evidence>
<dbReference type="GO" id="GO:0022904">
    <property type="term" value="P:respiratory electron transport chain"/>
    <property type="evidence" value="ECO:0007669"/>
    <property type="project" value="InterPro"/>
</dbReference>
<keyword evidence="17" id="KW-1185">Reference proteome</keyword>
<sequence length="337" mass="36445">MMQGRYIAGALALAFVIAIAAPVSAQQPSSVNPTASAVQERQLLQELNRIQGRVSIPDTKSDVLEQPAGREWRQWHQVTLRWIGAIAILGMLALLVVFYLVRGQVKLESGFSGRKIVRFSAVERFVHWLTATCFVVLAVSGLNVTFGKALLLPLIGPSAFSTWSELAKYSHNFLSFPFTIGVVLIFLMWLGSNIPNRTDVEWVKRGGGIIGHDHPPAGHFNAGQKMIYWIVVLGGGASAVTGYLLLFPFYGTGIADMQLAQVIHSVVAVLFIAAMLGHIYIGTVGMQGAFEAMGEGTVDVNWAKEHHSLWLDQERARAGAAGAADAQRRATAAGPAE</sequence>
<organism evidence="16 17">
    <name type="scientific">Undibacter mobilis</name>
    <dbReference type="NCBI Taxonomy" id="2292256"/>
    <lineage>
        <taxon>Bacteria</taxon>
        <taxon>Pseudomonadati</taxon>
        <taxon>Pseudomonadota</taxon>
        <taxon>Alphaproteobacteria</taxon>
        <taxon>Hyphomicrobiales</taxon>
        <taxon>Nitrobacteraceae</taxon>
        <taxon>Undibacter</taxon>
    </lineage>
</organism>
<dbReference type="InterPro" id="IPR006471">
    <property type="entry name" value="Formate_DH_gsu"/>
</dbReference>
<evidence type="ECO:0000256" key="13">
    <source>
        <dbReference type="SAM" id="Phobius"/>
    </source>
</evidence>
<dbReference type="NCBIfam" id="TIGR01583">
    <property type="entry name" value="formate-DH-gamm"/>
    <property type="match status" value="1"/>
</dbReference>
<dbReference type="GO" id="GO:0009055">
    <property type="term" value="F:electron transfer activity"/>
    <property type="evidence" value="ECO:0007669"/>
    <property type="project" value="InterPro"/>
</dbReference>
<comment type="similarity">
    <text evidence="3">Belongs to the formate dehydrogenase gamma subunit family.</text>
</comment>
<keyword evidence="8" id="KW-0479">Metal-binding</keyword>
<dbReference type="PANTHER" id="PTHR30074">
    <property type="entry name" value="FORMATE DEHYDROGENASE, NITRATE-INDUCIBLE, CYTOCHROME B556 FDN SUBUNIT"/>
    <property type="match status" value="1"/>
</dbReference>
<keyword evidence="12 13" id="KW-0472">Membrane</keyword>
<evidence type="ECO:0000256" key="5">
    <source>
        <dbReference type="ARBA" id="ARBA00022475"/>
    </source>
</evidence>
<dbReference type="InterPro" id="IPR051817">
    <property type="entry name" value="FDH_cytochrome_b556_subunit"/>
</dbReference>
<dbReference type="Gene3D" id="1.20.950.20">
    <property type="entry name" value="Transmembrane di-heme cytochromes, Chain C"/>
    <property type="match status" value="1"/>
</dbReference>
<dbReference type="Proteomes" id="UP000263993">
    <property type="component" value="Unassembled WGS sequence"/>
</dbReference>
<dbReference type="GO" id="GO:0009326">
    <property type="term" value="C:formate dehydrogenase complex"/>
    <property type="evidence" value="ECO:0007669"/>
    <property type="project" value="InterPro"/>
</dbReference>
<evidence type="ECO:0000256" key="9">
    <source>
        <dbReference type="ARBA" id="ARBA00022982"/>
    </source>
</evidence>
<dbReference type="FunFam" id="1.20.950.20:FF:000002">
    <property type="entry name" value="Formate dehydrogenase cytochrome b556 subunit"/>
    <property type="match status" value="1"/>
</dbReference>
<feature type="transmembrane region" description="Helical" evidence="13">
    <location>
        <begin position="171"/>
        <end position="190"/>
    </location>
</feature>
<evidence type="ECO:0000256" key="3">
    <source>
        <dbReference type="ARBA" id="ARBA00010747"/>
    </source>
</evidence>
<evidence type="ECO:0000256" key="14">
    <source>
        <dbReference type="SAM" id="SignalP"/>
    </source>
</evidence>
<dbReference type="PANTHER" id="PTHR30074:SF6">
    <property type="entry name" value="FORMATE DEHYDROGENASE GAMMA SUBUNIT"/>
    <property type="match status" value="1"/>
</dbReference>
<evidence type="ECO:0000256" key="12">
    <source>
        <dbReference type="ARBA" id="ARBA00023136"/>
    </source>
</evidence>
<keyword evidence="14" id="KW-0732">Signal</keyword>
<evidence type="ECO:0000256" key="10">
    <source>
        <dbReference type="ARBA" id="ARBA00022989"/>
    </source>
</evidence>
<reference evidence="17" key="1">
    <citation type="submission" date="2018-08" db="EMBL/GenBank/DDBJ databases">
        <authorList>
            <person name="Kim S.-J."/>
            <person name="Jung G.-Y."/>
        </authorList>
    </citation>
    <scope>NUCLEOTIDE SEQUENCE [LARGE SCALE GENOMIC DNA]</scope>
    <source>
        <strain evidence="17">GY_H</strain>
    </source>
</reference>
<gene>
    <name evidence="16" type="ORF">DXH78_15800</name>
</gene>
<dbReference type="GO" id="GO:0046872">
    <property type="term" value="F:metal ion binding"/>
    <property type="evidence" value="ECO:0007669"/>
    <property type="project" value="UniProtKB-KW"/>
</dbReference>
<feature type="chain" id="PRO_5016595949" evidence="14">
    <location>
        <begin position="26"/>
        <end position="337"/>
    </location>
</feature>
<feature type="transmembrane region" description="Helical" evidence="13">
    <location>
        <begin position="82"/>
        <end position="101"/>
    </location>
</feature>
<evidence type="ECO:0000256" key="8">
    <source>
        <dbReference type="ARBA" id="ARBA00022723"/>
    </source>
</evidence>
<comment type="subcellular location">
    <subcellularLocation>
        <location evidence="2">Cell membrane</location>
        <topology evidence="2">Multi-pass membrane protein</topology>
    </subcellularLocation>
</comment>
<keyword evidence="5" id="KW-1003">Cell membrane</keyword>
<proteinExistence type="inferred from homology"/>
<evidence type="ECO:0000259" key="15">
    <source>
        <dbReference type="Pfam" id="PF01292"/>
    </source>
</evidence>
<dbReference type="InterPro" id="IPR016174">
    <property type="entry name" value="Di-haem_cyt_TM"/>
</dbReference>
<dbReference type="SUPFAM" id="SSF81342">
    <property type="entry name" value="Transmembrane di-heme cytochromes"/>
    <property type="match status" value="1"/>
</dbReference>
<dbReference type="Pfam" id="PF01292">
    <property type="entry name" value="Ni_hydr_CYTB"/>
    <property type="match status" value="1"/>
</dbReference>
<feature type="transmembrane region" description="Helical" evidence="13">
    <location>
        <begin position="262"/>
        <end position="281"/>
    </location>
</feature>
<dbReference type="GO" id="GO:0009061">
    <property type="term" value="P:anaerobic respiration"/>
    <property type="evidence" value="ECO:0007669"/>
    <property type="project" value="TreeGrafter"/>
</dbReference>
<keyword evidence="11" id="KW-0408">Iron</keyword>
<accession>A0A371B4P1</accession>
<dbReference type="GO" id="GO:0008863">
    <property type="term" value="F:formate dehydrogenase (NAD+) activity"/>
    <property type="evidence" value="ECO:0007669"/>
    <property type="project" value="InterPro"/>
</dbReference>
<keyword evidence="10 13" id="KW-1133">Transmembrane helix</keyword>
<dbReference type="GO" id="GO:0015944">
    <property type="term" value="P:formate oxidation"/>
    <property type="evidence" value="ECO:0007669"/>
    <property type="project" value="UniProtKB-ARBA"/>
</dbReference>
<feature type="signal peptide" evidence="14">
    <location>
        <begin position="1"/>
        <end position="25"/>
    </location>
</feature>
<dbReference type="AlphaFoldDB" id="A0A371B4P1"/>
<evidence type="ECO:0000256" key="2">
    <source>
        <dbReference type="ARBA" id="ARBA00004651"/>
    </source>
</evidence>
<feature type="domain" description="Cytochrome b561 bacterial/Ni-hydrogenase" evidence="15">
    <location>
        <begin position="118"/>
        <end position="293"/>
    </location>
</feature>
<dbReference type="GO" id="GO:0036397">
    <property type="term" value="F:formate dehydrogenase (quinone) activity"/>
    <property type="evidence" value="ECO:0007669"/>
    <property type="project" value="TreeGrafter"/>
</dbReference>
<name>A0A371B4P1_9BRAD</name>
<feature type="transmembrane region" description="Helical" evidence="13">
    <location>
        <begin position="125"/>
        <end position="151"/>
    </location>
</feature>
<comment type="cofactor">
    <cofactor evidence="1">
        <name>heme</name>
        <dbReference type="ChEBI" id="CHEBI:30413"/>
    </cofactor>
</comment>